<evidence type="ECO:0000313" key="9">
    <source>
        <dbReference type="RefSeq" id="XP_022154273.1"/>
    </source>
</evidence>
<feature type="compositionally biased region" description="Polar residues" evidence="5">
    <location>
        <begin position="118"/>
        <end position="130"/>
    </location>
</feature>
<dbReference type="InterPro" id="IPR011598">
    <property type="entry name" value="bHLH_dom"/>
</dbReference>
<evidence type="ECO:0000259" key="6">
    <source>
        <dbReference type="PROSITE" id="PS50888"/>
    </source>
</evidence>
<dbReference type="SUPFAM" id="SSF47459">
    <property type="entry name" value="HLH, helix-loop-helix DNA-binding domain"/>
    <property type="match status" value="1"/>
</dbReference>
<evidence type="ECO:0000256" key="1">
    <source>
        <dbReference type="ARBA" id="ARBA00004123"/>
    </source>
</evidence>
<dbReference type="GeneID" id="111021563"/>
<protein>
    <submittedName>
        <fullName evidence="8 9">Transcription factor bHLH48-like</fullName>
    </submittedName>
</protein>
<dbReference type="Pfam" id="PF00010">
    <property type="entry name" value="HLH"/>
    <property type="match status" value="1"/>
</dbReference>
<evidence type="ECO:0000256" key="3">
    <source>
        <dbReference type="ARBA" id="ARBA00023163"/>
    </source>
</evidence>
<evidence type="ECO:0000256" key="4">
    <source>
        <dbReference type="ARBA" id="ARBA00023242"/>
    </source>
</evidence>
<dbReference type="PANTHER" id="PTHR12565">
    <property type="entry name" value="STEROL REGULATORY ELEMENT-BINDING PROTEIN"/>
    <property type="match status" value="1"/>
</dbReference>
<name>A0A6J1DL95_MOMCH</name>
<dbReference type="Proteomes" id="UP000504603">
    <property type="component" value="Unplaced"/>
</dbReference>
<evidence type="ECO:0000256" key="5">
    <source>
        <dbReference type="SAM" id="MobiDB-lite"/>
    </source>
</evidence>
<dbReference type="GO" id="GO:0005634">
    <property type="term" value="C:nucleus"/>
    <property type="evidence" value="ECO:0007669"/>
    <property type="project" value="UniProtKB-SubCell"/>
</dbReference>
<dbReference type="RefSeq" id="XP_022154272.1">
    <property type="nucleotide sequence ID" value="XM_022298580.1"/>
</dbReference>
<organism evidence="7 8">
    <name type="scientific">Momordica charantia</name>
    <name type="common">Bitter gourd</name>
    <name type="synonym">Balsam pear</name>
    <dbReference type="NCBI Taxonomy" id="3673"/>
    <lineage>
        <taxon>Eukaryota</taxon>
        <taxon>Viridiplantae</taxon>
        <taxon>Streptophyta</taxon>
        <taxon>Embryophyta</taxon>
        <taxon>Tracheophyta</taxon>
        <taxon>Spermatophyta</taxon>
        <taxon>Magnoliopsida</taxon>
        <taxon>eudicotyledons</taxon>
        <taxon>Gunneridae</taxon>
        <taxon>Pentapetalae</taxon>
        <taxon>rosids</taxon>
        <taxon>fabids</taxon>
        <taxon>Cucurbitales</taxon>
        <taxon>Cucurbitaceae</taxon>
        <taxon>Momordiceae</taxon>
        <taxon>Momordica</taxon>
    </lineage>
</organism>
<dbReference type="CDD" id="cd18919">
    <property type="entry name" value="bHLH_AtBPE_like"/>
    <property type="match status" value="1"/>
</dbReference>
<proteinExistence type="predicted"/>
<evidence type="ECO:0000256" key="2">
    <source>
        <dbReference type="ARBA" id="ARBA00023015"/>
    </source>
</evidence>
<feature type="compositionally biased region" description="Basic and acidic residues" evidence="5">
    <location>
        <begin position="182"/>
        <end position="194"/>
    </location>
</feature>
<dbReference type="FunFam" id="4.10.280.10:FF:000042">
    <property type="entry name" value="transcription factor bHLH48-like isoform X1"/>
    <property type="match status" value="1"/>
</dbReference>
<feature type="region of interest" description="Disordered" evidence="5">
    <location>
        <begin position="114"/>
        <end position="195"/>
    </location>
</feature>
<dbReference type="GO" id="GO:0046983">
    <property type="term" value="F:protein dimerization activity"/>
    <property type="evidence" value="ECO:0007669"/>
    <property type="project" value="InterPro"/>
</dbReference>
<feature type="compositionally biased region" description="Basic residues" evidence="5">
    <location>
        <begin position="165"/>
        <end position="181"/>
    </location>
</feature>
<dbReference type="InterPro" id="IPR036638">
    <property type="entry name" value="HLH_DNA-bd_sf"/>
</dbReference>
<dbReference type="SMART" id="SM00353">
    <property type="entry name" value="HLH"/>
    <property type="match status" value="1"/>
</dbReference>
<dbReference type="GO" id="GO:0003700">
    <property type="term" value="F:DNA-binding transcription factor activity"/>
    <property type="evidence" value="ECO:0007669"/>
    <property type="project" value="TreeGrafter"/>
</dbReference>
<gene>
    <name evidence="8 9" type="primary">LOC111021563</name>
</gene>
<accession>A0A6J1DL95</accession>
<evidence type="ECO:0000313" key="7">
    <source>
        <dbReference type="Proteomes" id="UP000504603"/>
    </source>
</evidence>
<comment type="subcellular location">
    <subcellularLocation>
        <location evidence="1">Nucleus</location>
    </subcellularLocation>
</comment>
<dbReference type="KEGG" id="mcha:111021563"/>
<keyword evidence="3" id="KW-0804">Transcription</keyword>
<keyword evidence="2" id="KW-0805">Transcription regulation</keyword>
<dbReference type="PROSITE" id="PS50888">
    <property type="entry name" value="BHLH"/>
    <property type="match status" value="1"/>
</dbReference>
<dbReference type="AlphaFoldDB" id="A0A6J1DL95"/>
<feature type="compositionally biased region" description="Polar residues" evidence="5">
    <location>
        <begin position="139"/>
        <end position="164"/>
    </location>
</feature>
<feature type="domain" description="BHLH" evidence="6">
    <location>
        <begin position="204"/>
        <end position="254"/>
    </location>
</feature>
<dbReference type="PANTHER" id="PTHR12565:SF112">
    <property type="entry name" value="TRANSCRIPTION FACTOR BHLH48-RELATED"/>
    <property type="match status" value="1"/>
</dbReference>
<dbReference type="OrthoDB" id="690068at2759"/>
<dbReference type="Gene3D" id="4.10.280.10">
    <property type="entry name" value="Helix-loop-helix DNA-binding domain"/>
    <property type="match status" value="1"/>
</dbReference>
<reference evidence="8 9" key="1">
    <citation type="submission" date="2025-04" db="UniProtKB">
        <authorList>
            <consortium name="RefSeq"/>
        </authorList>
    </citation>
    <scope>IDENTIFICATION</scope>
    <source>
        <strain evidence="8 9">OHB3-1</strain>
    </source>
</reference>
<sequence length="367" mass="40101">MEIKAGTVAGSSPIGRQSDDTGLESLQFCEEIQGLMTIPAENASSFTALLELPATQALELLHSPDSGGGATAAVATDEAIVPKPYFSAFGSNLTFPADSALIERAAKLSVLAGEHSPETTSSVPLNSSVNLEKVKNEPTTESDSNPNPLQTLISDPTVENANQRSAKRKEREKKGKGSSKKSKNESLEDAEKLPYVHVRARRGQATDSHSLAERARREKINARMKLLQELVPGCDKISGTALVLDEIINHVQSLQRQVEFLSMRLAAVNPRVDFNIDSILAAENEPVLESSFPSMVTPLMWPEIPLSGNRQQYQQPQWHFDAAVNQQAWVRDEHNHHNFSTPENSLLSYDSSANSASLHSNQLKMEL</sequence>
<evidence type="ECO:0000313" key="8">
    <source>
        <dbReference type="RefSeq" id="XP_022154272.1"/>
    </source>
</evidence>
<dbReference type="RefSeq" id="XP_022154273.1">
    <property type="nucleotide sequence ID" value="XM_022298581.1"/>
</dbReference>
<dbReference type="InterPro" id="IPR024097">
    <property type="entry name" value="bHLH_ZIP_TF"/>
</dbReference>
<feature type="region of interest" description="Disordered" evidence="5">
    <location>
        <begin position="1"/>
        <end position="20"/>
    </location>
</feature>
<keyword evidence="4" id="KW-0539">Nucleus</keyword>
<keyword evidence="7" id="KW-1185">Reference proteome</keyword>